<evidence type="ECO:0000313" key="4">
    <source>
        <dbReference type="EMBL" id="AEH38903.1"/>
    </source>
</evidence>
<dbReference type="PANTHER" id="PTHR30570">
    <property type="entry name" value="PERIPLASMIC PHOSPHATE BINDING COMPONENT OF PHOSPHATE ABC TRANSPORTER"/>
    <property type="match status" value="1"/>
</dbReference>
<evidence type="ECO:0000313" key="5">
    <source>
        <dbReference type="Proteomes" id="UP000006794"/>
    </source>
</evidence>
<reference evidence="4 5" key="1">
    <citation type="journal article" date="2012" name="Stand. Genomic Sci.">
        <title>Complete genome sequence of Halopiger xanaduensis type strain (SH-6(T)).</title>
        <authorList>
            <person name="Anderson I."/>
            <person name="Tindall B.J."/>
            <person name="Rohde M."/>
            <person name="Lucas S."/>
            <person name="Han J."/>
            <person name="Lapidus A."/>
            <person name="Cheng J.F."/>
            <person name="Goodwin L."/>
            <person name="Pitluck S."/>
            <person name="Peters L."/>
            <person name="Pati A."/>
            <person name="Mikhailova N."/>
            <person name="Pagani I."/>
            <person name="Teshima H."/>
            <person name="Han C."/>
            <person name="Tapia R."/>
            <person name="Land M."/>
            <person name="Woyke T."/>
            <person name="Klenk H.P."/>
            <person name="Kyrpides N."/>
            <person name="Ivanova N."/>
        </authorList>
    </citation>
    <scope>NUCLEOTIDE SEQUENCE [LARGE SCALE GENOMIC DNA]</scope>
    <source>
        <strain evidence="5">DSM 18323 / JCM 14033 / SH-6</strain>
    </source>
</reference>
<dbReference type="OrthoDB" id="53390at2157"/>
<dbReference type="GO" id="GO:0042301">
    <property type="term" value="F:phosphate ion binding"/>
    <property type="evidence" value="ECO:0007669"/>
    <property type="project" value="InterPro"/>
</dbReference>
<dbReference type="RefSeq" id="WP_013881789.1">
    <property type="nucleotide sequence ID" value="NC_015666.1"/>
</dbReference>
<dbReference type="STRING" id="797210.Halxa_4301"/>
<dbReference type="InterPro" id="IPR024370">
    <property type="entry name" value="PBP_domain"/>
</dbReference>
<dbReference type="Proteomes" id="UP000006794">
    <property type="component" value="Chromosome"/>
</dbReference>
<dbReference type="InterPro" id="IPR011862">
    <property type="entry name" value="Phos-bd"/>
</dbReference>
<sequence length="329" mass="35634">MADTQTERSVRSVSRRKVLAATGAVGALSLAGCTENNAGGNNSSGNGDSGNERVVVTGSSTVFPVSDTMAEAFMDENDVNVTTDSTGTGGGFSNNFCPGNSDINGASRPIQEEEVSSCNENGVEPIEFQIGADAVTMAVHNDSPIDCVTYDELAQIWSEDGAETWSDVNSEWPDEEIERYGPPSTSGTFDWFRNNVIGDSGSHVTQYEKTENDNELVQGISSSENAIGYFGYAYYRENEDQLKALEIKESEDGECTPPSLEAASEGSYPMARPLYIYVSEQSLERESVYNFVEFYIEESGTDTVTDVGYVPANDEQVQENLDKLENAVN</sequence>
<dbReference type="AlphaFoldDB" id="F8D643"/>
<gene>
    <name evidence="4" type="ordered locus">Halxa_4301</name>
</gene>
<evidence type="ECO:0000256" key="2">
    <source>
        <dbReference type="ARBA" id="ARBA00022729"/>
    </source>
</evidence>
<dbReference type="Gene3D" id="3.40.190.10">
    <property type="entry name" value="Periplasmic binding protein-like II"/>
    <property type="match status" value="2"/>
</dbReference>
<evidence type="ECO:0000259" key="3">
    <source>
        <dbReference type="Pfam" id="PF12849"/>
    </source>
</evidence>
<evidence type="ECO:0000256" key="1">
    <source>
        <dbReference type="ARBA" id="ARBA00022448"/>
    </source>
</evidence>
<dbReference type="HOGENOM" id="CLU_026228_1_0_2"/>
<dbReference type="KEGG" id="hxa:Halxa_4301"/>
<keyword evidence="1" id="KW-0813">Transport</keyword>
<keyword evidence="2" id="KW-0732">Signal</keyword>
<dbReference type="GeneID" id="10799240"/>
<dbReference type="eggNOG" id="arCOG00213">
    <property type="taxonomic scope" value="Archaea"/>
</dbReference>
<keyword evidence="5" id="KW-1185">Reference proteome</keyword>
<dbReference type="InterPro" id="IPR050811">
    <property type="entry name" value="Phosphate_ABC_transporter"/>
</dbReference>
<name>F8D643_HALXS</name>
<dbReference type="SUPFAM" id="SSF53850">
    <property type="entry name" value="Periplasmic binding protein-like II"/>
    <property type="match status" value="1"/>
</dbReference>
<dbReference type="EMBL" id="CP002839">
    <property type="protein sequence ID" value="AEH38903.1"/>
    <property type="molecule type" value="Genomic_DNA"/>
</dbReference>
<organism evidence="4 5">
    <name type="scientific">Halopiger xanaduensis (strain DSM 18323 / JCM 14033 / SH-6)</name>
    <dbReference type="NCBI Taxonomy" id="797210"/>
    <lineage>
        <taxon>Archaea</taxon>
        <taxon>Methanobacteriati</taxon>
        <taxon>Methanobacteriota</taxon>
        <taxon>Stenosarchaea group</taxon>
        <taxon>Halobacteria</taxon>
        <taxon>Halobacteriales</taxon>
        <taxon>Natrialbaceae</taxon>
        <taxon>Halopiger</taxon>
    </lineage>
</organism>
<proteinExistence type="predicted"/>
<dbReference type="NCBIfam" id="TIGR02136">
    <property type="entry name" value="ptsS_2"/>
    <property type="match status" value="1"/>
</dbReference>
<dbReference type="PANTHER" id="PTHR30570:SF1">
    <property type="entry name" value="PHOSPHATE-BINDING PROTEIN PSTS"/>
    <property type="match status" value="1"/>
</dbReference>
<dbReference type="Pfam" id="PF12849">
    <property type="entry name" value="PBP_like_2"/>
    <property type="match status" value="1"/>
</dbReference>
<protein>
    <submittedName>
        <fullName evidence="4">Phosphate binding protein</fullName>
    </submittedName>
</protein>
<feature type="domain" description="PBP" evidence="3">
    <location>
        <begin position="52"/>
        <end position="296"/>
    </location>
</feature>
<accession>F8D643</accession>